<evidence type="ECO:0000256" key="7">
    <source>
        <dbReference type="ARBA" id="ARBA00023010"/>
    </source>
</evidence>
<reference evidence="13 14" key="1">
    <citation type="journal article" date="2016" name="Nat. Commun.">
        <title>Thousands of microbial genomes shed light on interconnected biogeochemical processes in an aquifer system.</title>
        <authorList>
            <person name="Anantharaman K."/>
            <person name="Brown C.T."/>
            <person name="Hug L.A."/>
            <person name="Sharon I."/>
            <person name="Castelle C.J."/>
            <person name="Probst A.J."/>
            <person name="Thomas B.C."/>
            <person name="Singh A."/>
            <person name="Wilkins M.J."/>
            <person name="Karaoz U."/>
            <person name="Brodie E.L."/>
            <person name="Williams K.H."/>
            <person name="Hubbard S.S."/>
            <person name="Banfield J.F."/>
        </authorList>
    </citation>
    <scope>NUCLEOTIDE SEQUENCE [LARGE SCALE GENOMIC DNA]</scope>
</reference>
<feature type="domain" description="Protein export membrane protein SecD/SecF C-terminal" evidence="10">
    <location>
        <begin position="260"/>
        <end position="423"/>
    </location>
</feature>
<evidence type="ECO:0000256" key="3">
    <source>
        <dbReference type="ARBA" id="ARBA00022475"/>
    </source>
</evidence>
<sequence>MRYGTKTLIIGLVAVLLGFFVYPTAYNRVADLVKLPHFFNVPPFRLGLDLLGGTHLVYQADLTNIAAGQSTGDAMNGVRDVIERRVNFFGVAEPLVQVEGTDRLVVELAGVKDVGQAIQLIGETPFLQFKTERPVAESQAILEAQKKNQRLTEDPYFVDSALTGKYLTRAQVTFASGAAAIGGAQVSLELNSDGAEIFKTLTEQNLNKRIAIYLDGSPISAPTVQSVIPDGKAVITGNFTLQEAKDLATRLNAGALPVPISLISQETIGASLGQQSLFNSLRAGLYGLLLVALFMIFFYRLPGLMSVLALLVYTAIVLAAYKLIPVTLTLAGIAGFILSLGMAVDANVLIFARIREELHQGKSLVVAFREGFHRAWLPIRDSHVTTLLGALVLYLFTTSIVKGFALTLGVGVLVSLFTATVVTKSFLGLFVGPQAEKHHWWFKALL</sequence>
<comment type="subunit">
    <text evidence="9">Forms a complex with SecF. Part of the essential Sec protein translocation apparatus which comprises SecA, SecYEG and auxiliary proteins SecDF. Other proteins may also be involved.</text>
</comment>
<dbReference type="SUPFAM" id="SSF82866">
    <property type="entry name" value="Multidrug efflux transporter AcrB transmembrane domain"/>
    <property type="match status" value="1"/>
</dbReference>
<dbReference type="PANTHER" id="PTHR30081">
    <property type="entry name" value="PROTEIN-EXPORT MEMBRANE PROTEIN SEC"/>
    <property type="match status" value="1"/>
</dbReference>
<dbReference type="NCBIfam" id="TIGR01129">
    <property type="entry name" value="secD"/>
    <property type="match status" value="1"/>
</dbReference>
<dbReference type="InterPro" id="IPR001036">
    <property type="entry name" value="Acrflvin-R"/>
</dbReference>
<keyword evidence="4 9" id="KW-0812">Transmembrane</keyword>
<dbReference type="InterPro" id="IPR022813">
    <property type="entry name" value="SecD/SecF_arch_bac"/>
</dbReference>
<dbReference type="AlphaFoldDB" id="A0A1F8G5B1"/>
<dbReference type="InterPro" id="IPR048631">
    <property type="entry name" value="SecD_1st"/>
</dbReference>
<evidence type="ECO:0000259" key="12">
    <source>
        <dbReference type="Pfam" id="PF22599"/>
    </source>
</evidence>
<dbReference type="STRING" id="1802689.A3F25_02210"/>
<dbReference type="GO" id="GO:0043952">
    <property type="term" value="P:protein transport by the Sec complex"/>
    <property type="evidence" value="ECO:0007669"/>
    <property type="project" value="UniProtKB-UniRule"/>
</dbReference>
<dbReference type="GO" id="GO:0005886">
    <property type="term" value="C:plasma membrane"/>
    <property type="evidence" value="ECO:0007669"/>
    <property type="project" value="UniProtKB-SubCell"/>
</dbReference>
<keyword evidence="5 9" id="KW-0653">Protein transport</keyword>
<organism evidence="13 14">
    <name type="scientific">Candidatus Yanofskybacteria bacterium RIFCSPHIGHO2_12_FULL_45_19b</name>
    <dbReference type="NCBI Taxonomy" id="1802689"/>
    <lineage>
        <taxon>Bacteria</taxon>
        <taxon>Candidatus Yanofskyibacteriota</taxon>
    </lineage>
</organism>
<dbReference type="HAMAP" id="MF_01463_B">
    <property type="entry name" value="SecD_B"/>
    <property type="match status" value="1"/>
</dbReference>
<feature type="transmembrane region" description="Helical" evidence="9">
    <location>
        <begin position="306"/>
        <end position="324"/>
    </location>
</feature>
<comment type="similarity">
    <text evidence="9">Belongs to the SecD/SecF family. SecD subfamily.</text>
</comment>
<evidence type="ECO:0000256" key="4">
    <source>
        <dbReference type="ARBA" id="ARBA00022692"/>
    </source>
</evidence>
<protein>
    <recommendedName>
        <fullName evidence="9">Protein translocase subunit SecD</fullName>
    </recommendedName>
</protein>
<dbReference type="PRINTS" id="PR00702">
    <property type="entry name" value="ACRIFLAVINRP"/>
</dbReference>
<keyword evidence="7 9" id="KW-0811">Translocation</keyword>
<dbReference type="InterPro" id="IPR005791">
    <property type="entry name" value="SecD"/>
</dbReference>
<dbReference type="NCBIfam" id="TIGR00916">
    <property type="entry name" value="2A0604s01"/>
    <property type="match status" value="1"/>
</dbReference>
<dbReference type="Pfam" id="PF02355">
    <property type="entry name" value="SecD_SecF_C"/>
    <property type="match status" value="1"/>
</dbReference>
<feature type="transmembrane region" description="Helical" evidence="9">
    <location>
        <begin position="384"/>
        <end position="404"/>
    </location>
</feature>
<dbReference type="GO" id="GO:0015450">
    <property type="term" value="F:protein-transporting ATPase activity"/>
    <property type="evidence" value="ECO:0007669"/>
    <property type="project" value="InterPro"/>
</dbReference>
<comment type="subcellular location">
    <subcellularLocation>
        <location evidence="1 9">Cell membrane</location>
        <topology evidence="1 9">Multi-pass membrane protein</topology>
    </subcellularLocation>
</comment>
<evidence type="ECO:0000256" key="1">
    <source>
        <dbReference type="ARBA" id="ARBA00004651"/>
    </source>
</evidence>
<comment type="function">
    <text evidence="9">Part of the Sec protein translocase complex. Interacts with the SecYEG preprotein conducting channel. SecDF uses the proton motive force (PMF) to complete protein translocation after the ATP-dependent function of SecA.</text>
</comment>
<feature type="transmembrane region" description="Helical" evidence="9">
    <location>
        <begin position="410"/>
        <end position="431"/>
    </location>
</feature>
<dbReference type="Pfam" id="PF07549">
    <property type="entry name" value="Sec_GG"/>
    <property type="match status" value="1"/>
</dbReference>
<evidence type="ECO:0000256" key="2">
    <source>
        <dbReference type="ARBA" id="ARBA00022448"/>
    </source>
</evidence>
<dbReference type="GO" id="GO:0065002">
    <property type="term" value="P:intracellular protein transmembrane transport"/>
    <property type="evidence" value="ECO:0007669"/>
    <property type="project" value="UniProtKB-UniRule"/>
</dbReference>
<evidence type="ECO:0000259" key="11">
    <source>
        <dbReference type="Pfam" id="PF21760"/>
    </source>
</evidence>
<evidence type="ECO:0000256" key="8">
    <source>
        <dbReference type="ARBA" id="ARBA00023136"/>
    </source>
</evidence>
<feature type="transmembrane region" description="Helical" evidence="9">
    <location>
        <begin position="330"/>
        <end position="352"/>
    </location>
</feature>
<dbReference type="Gene3D" id="3.30.70.3400">
    <property type="match status" value="1"/>
</dbReference>
<dbReference type="InterPro" id="IPR022646">
    <property type="entry name" value="SecD/SecF_CS"/>
</dbReference>
<keyword evidence="3 9" id="KW-1003">Cell membrane</keyword>
<keyword evidence="8 9" id="KW-0472">Membrane</keyword>
<feature type="domain" description="Protein translocase subunit SecDF P1" evidence="11">
    <location>
        <begin position="76"/>
        <end position="132"/>
    </location>
</feature>
<evidence type="ECO:0000259" key="10">
    <source>
        <dbReference type="Pfam" id="PF02355"/>
    </source>
</evidence>
<comment type="caution">
    <text evidence="9">Lacks conserved residue(s) required for the propagation of feature annotation.</text>
</comment>
<dbReference type="InterPro" id="IPR048634">
    <property type="entry name" value="SecD_SecF_C"/>
</dbReference>
<dbReference type="EMBL" id="MGKD01000004">
    <property type="protein sequence ID" value="OGN20451.1"/>
    <property type="molecule type" value="Genomic_DNA"/>
</dbReference>
<feature type="domain" description="SecDF P1 head subdomain" evidence="12">
    <location>
        <begin position="152"/>
        <end position="258"/>
    </location>
</feature>
<gene>
    <name evidence="9" type="primary">secD</name>
    <name evidence="13" type="ORF">A3F25_02210</name>
</gene>
<dbReference type="Gene3D" id="3.30.1360.200">
    <property type="match status" value="1"/>
</dbReference>
<evidence type="ECO:0000313" key="14">
    <source>
        <dbReference type="Proteomes" id="UP000177478"/>
    </source>
</evidence>
<dbReference type="InterPro" id="IPR054384">
    <property type="entry name" value="SecDF_P1_head"/>
</dbReference>
<dbReference type="GO" id="GO:0006605">
    <property type="term" value="P:protein targeting"/>
    <property type="evidence" value="ECO:0007669"/>
    <property type="project" value="UniProtKB-UniRule"/>
</dbReference>
<dbReference type="Gene3D" id="1.20.1640.10">
    <property type="entry name" value="Multidrug efflux transporter AcrB transmembrane domain"/>
    <property type="match status" value="1"/>
</dbReference>
<keyword evidence="2 9" id="KW-0813">Transport</keyword>
<feature type="transmembrane region" description="Helical" evidence="9">
    <location>
        <begin position="283"/>
        <end position="299"/>
    </location>
</feature>
<evidence type="ECO:0000313" key="13">
    <source>
        <dbReference type="EMBL" id="OGN20451.1"/>
    </source>
</evidence>
<dbReference type="PANTHER" id="PTHR30081:SF1">
    <property type="entry name" value="PROTEIN TRANSLOCASE SUBUNIT SECD"/>
    <property type="match status" value="1"/>
</dbReference>
<evidence type="ECO:0000256" key="5">
    <source>
        <dbReference type="ARBA" id="ARBA00022927"/>
    </source>
</evidence>
<keyword evidence="6 9" id="KW-1133">Transmembrane helix</keyword>
<comment type="caution">
    <text evidence="13">The sequence shown here is derived from an EMBL/GenBank/DDBJ whole genome shotgun (WGS) entry which is preliminary data.</text>
</comment>
<name>A0A1F8G5B1_9BACT</name>
<evidence type="ECO:0000256" key="9">
    <source>
        <dbReference type="HAMAP-Rule" id="MF_01463"/>
    </source>
</evidence>
<dbReference type="InterPro" id="IPR055344">
    <property type="entry name" value="SecD_SecF_C_bact"/>
</dbReference>
<dbReference type="Pfam" id="PF21760">
    <property type="entry name" value="SecD_1st"/>
    <property type="match status" value="1"/>
</dbReference>
<dbReference type="Proteomes" id="UP000177478">
    <property type="component" value="Unassembled WGS sequence"/>
</dbReference>
<proteinExistence type="inferred from homology"/>
<evidence type="ECO:0000256" key="6">
    <source>
        <dbReference type="ARBA" id="ARBA00022989"/>
    </source>
</evidence>
<accession>A0A1F8G5B1</accession>
<dbReference type="Pfam" id="PF22599">
    <property type="entry name" value="SecDF_P1_head"/>
    <property type="match status" value="1"/>
</dbReference>